<dbReference type="InterPro" id="IPR032630">
    <property type="entry name" value="P_typ_ATPase_c"/>
</dbReference>
<dbReference type="SFLD" id="SFLDG00002">
    <property type="entry name" value="C1.7:_P-type_atpase_like"/>
    <property type="match status" value="1"/>
</dbReference>
<dbReference type="EC" id="7.6.2.1" evidence="15"/>
<evidence type="ECO:0000256" key="13">
    <source>
        <dbReference type="PIRSR" id="PIRSR606539-2"/>
    </source>
</evidence>
<dbReference type="Gene3D" id="2.70.150.10">
    <property type="entry name" value="Calcium-transporting ATPase, cytoplasmic transduction domain A"/>
    <property type="match status" value="1"/>
</dbReference>
<evidence type="ECO:0000313" key="19">
    <source>
        <dbReference type="EMBL" id="BBN13847.1"/>
    </source>
</evidence>
<dbReference type="EMBL" id="AP019871">
    <property type="protein sequence ID" value="BBN13847.1"/>
    <property type="molecule type" value="Genomic_DNA"/>
</dbReference>
<reference evidence="22" key="3">
    <citation type="journal article" date="2020" name="Curr. Biol.">
        <title>Chromatin organization in early land plants reveals an ancestral association between H3K27me3, transposons, and constitutive heterochromatin.</title>
        <authorList>
            <person name="Montgomery S.A."/>
            <person name="Tanizawa Y."/>
            <person name="Galik B."/>
            <person name="Wang N."/>
            <person name="Ito T."/>
            <person name="Mochizuki T."/>
            <person name="Akimcheva S."/>
            <person name="Bowman J.L."/>
            <person name="Cognat V."/>
            <person name="Marechal-Drouard L."/>
            <person name="Ekker H."/>
            <person name="Hong S.F."/>
            <person name="Kohchi T."/>
            <person name="Lin S.S."/>
            <person name="Liu L.D."/>
            <person name="Nakamura Y."/>
            <person name="Valeeva L.R."/>
            <person name="Shakirov E.V."/>
            <person name="Shippen D.E."/>
            <person name="Wei W.L."/>
            <person name="Yagura M."/>
            <person name="Yamaoka S."/>
            <person name="Yamato K.T."/>
            <person name="Liu C."/>
            <person name="Berger F."/>
        </authorList>
    </citation>
    <scope>NUCLEOTIDE SEQUENCE [LARGE SCALE GENOMIC DNA]</scope>
    <source>
        <strain evidence="22">Tak-1</strain>
    </source>
</reference>
<dbReference type="InterPro" id="IPR001757">
    <property type="entry name" value="P_typ_ATPase"/>
</dbReference>
<evidence type="ECO:0000259" key="17">
    <source>
        <dbReference type="Pfam" id="PF16209"/>
    </source>
</evidence>
<protein>
    <recommendedName>
        <fullName evidence="15">Phospholipid-transporting ATPase</fullName>
        <ecNumber evidence="15">7.6.2.1</ecNumber>
    </recommendedName>
</protein>
<feature type="binding site" evidence="13">
    <location>
        <position position="1085"/>
    </location>
    <ligand>
        <name>ATP</name>
        <dbReference type="ChEBI" id="CHEBI:30616"/>
    </ligand>
</feature>
<dbReference type="InterPro" id="IPR006539">
    <property type="entry name" value="P-type_ATPase_IV"/>
</dbReference>
<evidence type="ECO:0000256" key="8">
    <source>
        <dbReference type="ARBA" id="ARBA00022967"/>
    </source>
</evidence>
<dbReference type="SFLD" id="SFLDS00003">
    <property type="entry name" value="Haloacid_Dehalogenase"/>
    <property type="match status" value="1"/>
</dbReference>
<feature type="binding site" evidence="13">
    <location>
        <position position="867"/>
    </location>
    <ligand>
        <name>ATP</name>
        <dbReference type="ChEBI" id="CHEBI:30616"/>
    </ligand>
</feature>
<keyword evidence="21" id="KW-1185">Reference proteome</keyword>
<dbReference type="Gene3D" id="3.40.50.1000">
    <property type="entry name" value="HAD superfamily/HAD-like"/>
    <property type="match status" value="1"/>
</dbReference>
<dbReference type="SFLD" id="SFLDF00027">
    <property type="entry name" value="p-type_atpase"/>
    <property type="match status" value="1"/>
</dbReference>
<feature type="transmembrane region" description="Helical" evidence="15">
    <location>
        <begin position="1309"/>
        <end position="1334"/>
    </location>
</feature>
<dbReference type="PANTHER" id="PTHR24092:SF218">
    <property type="entry name" value="PHOSPHOLIPID-TRANSPORTING ATPASE"/>
    <property type="match status" value="1"/>
</dbReference>
<feature type="binding site" evidence="13">
    <location>
        <position position="1109"/>
    </location>
    <ligand>
        <name>ATP</name>
        <dbReference type="ChEBI" id="CHEBI:30616"/>
    </ligand>
</feature>
<dbReference type="GO" id="GO:0005524">
    <property type="term" value="F:ATP binding"/>
    <property type="evidence" value="ECO:0007669"/>
    <property type="project" value="UniProtKB-UniRule"/>
</dbReference>
<feature type="binding site" evidence="13">
    <location>
        <position position="983"/>
    </location>
    <ligand>
        <name>ATP</name>
        <dbReference type="ChEBI" id="CHEBI:30616"/>
    </ligand>
</feature>
<feature type="transmembrane region" description="Helical" evidence="15">
    <location>
        <begin position="568"/>
        <end position="589"/>
    </location>
</feature>
<evidence type="ECO:0000256" key="9">
    <source>
        <dbReference type="ARBA" id="ARBA00022989"/>
    </source>
</evidence>
<dbReference type="SUPFAM" id="SSF81665">
    <property type="entry name" value="Calcium ATPase, transmembrane domain M"/>
    <property type="match status" value="1"/>
</dbReference>
<feature type="region of interest" description="Disordered" evidence="16">
    <location>
        <begin position="138"/>
        <end position="227"/>
    </location>
</feature>
<dbReference type="InterPro" id="IPR036412">
    <property type="entry name" value="HAD-like_sf"/>
</dbReference>
<dbReference type="GO" id="GO:0000287">
    <property type="term" value="F:magnesium ion binding"/>
    <property type="evidence" value="ECO:0007669"/>
    <property type="project" value="UniProtKB-UniRule"/>
</dbReference>
<comment type="similarity">
    <text evidence="2 15">Belongs to the cation transport ATPase (P-type) (TC 3.A.3) family. Type IV subfamily.</text>
</comment>
<feature type="binding site" evidence="13">
    <location>
        <position position="689"/>
    </location>
    <ligand>
        <name>ATP</name>
        <dbReference type="ChEBI" id="CHEBI:30616"/>
    </ligand>
</feature>
<dbReference type="FunFam" id="3.40.50.1000:FF:000014">
    <property type="entry name" value="Phospholipid-transporting ATPase"/>
    <property type="match status" value="1"/>
</dbReference>
<evidence type="ECO:0000256" key="11">
    <source>
        <dbReference type="ARBA" id="ARBA00034036"/>
    </source>
</evidence>
<feature type="compositionally biased region" description="Basic residues" evidence="16">
    <location>
        <begin position="287"/>
        <end position="298"/>
    </location>
</feature>
<comment type="cofactor">
    <cofactor evidence="14">
        <name>Mg(2+)</name>
        <dbReference type="ChEBI" id="CHEBI:18420"/>
    </cofactor>
</comment>
<comment type="catalytic activity">
    <reaction evidence="11 15">
        <text>ATP + H2O + phospholipidSide 1 = ADP + phosphate + phospholipidSide 2.</text>
        <dbReference type="EC" id="7.6.2.1"/>
    </reaction>
</comment>
<evidence type="ECO:0000256" key="4">
    <source>
        <dbReference type="ARBA" id="ARBA00022723"/>
    </source>
</evidence>
<evidence type="ECO:0000256" key="7">
    <source>
        <dbReference type="ARBA" id="ARBA00022842"/>
    </source>
</evidence>
<keyword evidence="7 14" id="KW-0460">Magnesium</keyword>
<dbReference type="PROSITE" id="PS00154">
    <property type="entry name" value="ATPASE_E1_E2"/>
    <property type="match status" value="1"/>
</dbReference>
<reference evidence="20 21" key="1">
    <citation type="submission" date="2016-03" db="EMBL/GenBank/DDBJ databases">
        <title>Mechanisms controlling the formation of the plant cell surface in tip-growing cells are functionally conserved among land plants.</title>
        <authorList>
            <person name="Honkanen S."/>
            <person name="Jones V.A."/>
            <person name="Morieri G."/>
            <person name="Champion C."/>
            <person name="Hetherington A.J."/>
            <person name="Kelly S."/>
            <person name="Saint-Marcoux D."/>
            <person name="Proust H."/>
            <person name="Prescott H."/>
            <person name="Dolan L."/>
        </authorList>
    </citation>
    <scope>NUCLEOTIDE SEQUENCE [LARGE SCALE GENOMIC DNA]</scope>
    <source>
        <strain evidence="21">cv. Tak-1 and cv. Tak-2</strain>
        <tissue evidence="20">Whole gametophyte</tissue>
    </source>
</reference>
<feature type="binding site" evidence="13">
    <location>
        <position position="1079"/>
    </location>
    <ligand>
        <name>ATP</name>
        <dbReference type="ChEBI" id="CHEBI:30616"/>
    </ligand>
</feature>
<name>A0A176WT58_MARPO</name>
<dbReference type="Pfam" id="PF16209">
    <property type="entry name" value="PhoLip_ATPase_N"/>
    <property type="match status" value="1"/>
</dbReference>
<dbReference type="Pfam" id="PF13246">
    <property type="entry name" value="Cation_ATPase"/>
    <property type="match status" value="1"/>
</dbReference>
<dbReference type="GO" id="GO:0005886">
    <property type="term" value="C:plasma membrane"/>
    <property type="evidence" value="ECO:0007669"/>
    <property type="project" value="TreeGrafter"/>
</dbReference>
<evidence type="ECO:0000256" key="6">
    <source>
        <dbReference type="ARBA" id="ARBA00022840"/>
    </source>
</evidence>
<evidence type="ECO:0000313" key="22">
    <source>
        <dbReference type="Proteomes" id="UP001162541"/>
    </source>
</evidence>
<feature type="transmembrane region" description="Helical" evidence="15">
    <location>
        <begin position="1280"/>
        <end position="1297"/>
    </location>
</feature>
<feature type="transmembrane region" description="Helical" evidence="15">
    <location>
        <begin position="1354"/>
        <end position="1375"/>
    </location>
</feature>
<evidence type="ECO:0000256" key="10">
    <source>
        <dbReference type="ARBA" id="ARBA00023136"/>
    </source>
</evidence>
<evidence type="ECO:0000313" key="21">
    <source>
        <dbReference type="Proteomes" id="UP000077202"/>
    </source>
</evidence>
<feature type="compositionally biased region" description="Basic and acidic residues" evidence="16">
    <location>
        <begin position="155"/>
        <end position="171"/>
    </location>
</feature>
<feature type="region of interest" description="Disordered" evidence="16">
    <location>
        <begin position="251"/>
        <end position="298"/>
    </location>
</feature>
<keyword evidence="3 15" id="KW-0812">Transmembrane</keyword>
<sequence length="1698" mass="188503">MSGDDERKDPPLGPLEETNVPGDEEKMEPSPRLLEPIPKKERPDVLDPISRPSVSASRPQEVRFQRERRKLSETSARKTITDHSKDSEPMSAAERADLSAAIARKTVNFNTNTPLVPLSMKERRELVRSISIVVREPETPSWFSEGLDDVEEEGEGKKEEEEAVEKKEVAEPSRAPEGSGDGPSGAPPDESTAPPPALRRASTRLTRVPTKRVFPTPSTKDEERLNPFSKKERRALVRSLSMAVVAPSTPVIWDRDPADPSESEEGQSIDKPEFAPPPPDLDELRTKPKVQKSGKRHRTVRVHVSDLARSHAVDSLEFCNNKVKSAKYSLSSFIPMNLFMQCCRAANLYFILIAALQLIPGFSPTSWGTTVAPLAFVLLLNAVKEAIDDFKRNLSDRSVNKQKVEVMNERKFLQMNWSSVVVGDIVRVKCDHEFPADLVFLSSSDSKGLAYVETSNLDGEPSLKMRSAFYKGSQTSADDEDESSLSIFSGLIIECELPNNRLYKFDGAINLQDYGKLPLDNRQILLRGATLRNTEWILGVVVYTGADTKFVRNMIPGRVKVTELERNVNILVAMVFLALVAICIGLAVAQDSWARKNPTMYYLSYDIYNVQLGVLPSEIGAQFGRFLILLNQLIPQSLYVTLEIVKVVQSFLLDHDLQMYHNASKTYARARTTSLNEELGQVQYVMTDKTGTLTQNLMAFVQCSINGKVYGSPVHAPLPESAPTIHRIVEDEVLQAMLKKLAEGSKEPDAMFVHSFLSHLAICHVIQPVLASDADPAKAANKATAGQTVVGTLRYTGASPDEEALVQGAADCGYRLTKRTTDELHVDIPGQGSQKFAILATLEFTSERKRMSIICKDSKGRIKLYCKGADSVIFKRLGGDQDEIILSTLQQLEEFARYGFRTLCMAEREISRNEYEQWAGHFRSASVALDERDEKVAAVAEEIERDMTLLGATAVEDKLQAGVPETITVLALANIRVWVLTGDKLETSVSVALSCNLLADSMHLFLLSDLVQQSVPQMLRSMLDEARRQEQARLTLENSYHSDMATVIEGHSLSVALEDSNKLVFLELCQLCRSVICCRVSPFQKAQVTRLVREQGKGICLAIGDGANDVGMLKVAQIGVGIGGREGMAAVLASDYAISRFRHLRRLLLVHGRWSYKRNREVVMYAFYKNYVYVLGNIYLAFLSGFSAQSLYSAAEITTYNLLWTALPSLLFALLDKDTSDCTAENNPQLFLETQSERRGQFLWCMLGWGLAALWDSLVAFFLPLAAVHTLGGTGESADIYTLGSTIFTIALITVNLKQFFRMHNYTWLHFFSFHFSTWVWILVLYLFSALYKYIKTIPDLSGVGVELVTLSNFWLLLLLCPITALLPGTAFEVFHNRYAPLDSQIMREIEHGWMDGFFFDDAPDFVEHIPTTEPEYDLPGLDGQGPSPLHQEIADARQAAMKDGGAAAEGDKADGESGAEDGGTPRAETEVDDRVLQPRRLTWREVTNEDDLEDLHRADTLGRFGRRRSSGFQIVTRYTDASGAPVPLVHGPAPPQRKSVVPDGKQLIPLKSGASASRSRSRFSGEGGPKAPPRRGRGAERAAKKKKETWLDLAKVDASPIERMRSRTDSLKPPSSPRLVVAHAPRSSKLHARPSRYVDSHPRPAPPPSSRSSSPAPSPRAPDSSSPGKFPKSSYETPTHSPRRPHERKPLSRSRLS</sequence>
<evidence type="ECO:0000256" key="14">
    <source>
        <dbReference type="PIRSR" id="PIRSR606539-3"/>
    </source>
</evidence>
<evidence type="ECO:0000256" key="3">
    <source>
        <dbReference type="ARBA" id="ARBA00022692"/>
    </source>
</evidence>
<feature type="binding site" evidence="13">
    <location>
        <position position="844"/>
    </location>
    <ligand>
        <name>ATP</name>
        <dbReference type="ChEBI" id="CHEBI:30616"/>
    </ligand>
</feature>
<dbReference type="Proteomes" id="UP000077202">
    <property type="component" value="Unassembled WGS sequence"/>
</dbReference>
<dbReference type="PANTHER" id="PTHR24092">
    <property type="entry name" value="PROBABLE PHOSPHOLIPID-TRANSPORTING ATPASE"/>
    <property type="match status" value="1"/>
</dbReference>
<dbReference type="Proteomes" id="UP001162541">
    <property type="component" value="Chromosome 6"/>
</dbReference>
<feature type="binding site" evidence="14">
    <location>
        <position position="1109"/>
    </location>
    <ligand>
        <name>Mg(2+)</name>
        <dbReference type="ChEBI" id="CHEBI:18420"/>
    </ligand>
</feature>
<feature type="compositionally biased region" description="Low complexity" evidence="16">
    <location>
        <begin position="1553"/>
        <end position="1565"/>
    </location>
</feature>
<dbReference type="GO" id="GO:0016887">
    <property type="term" value="F:ATP hydrolysis activity"/>
    <property type="evidence" value="ECO:0007669"/>
    <property type="project" value="InterPro"/>
</dbReference>
<evidence type="ECO:0000256" key="12">
    <source>
        <dbReference type="PIRSR" id="PIRSR606539-1"/>
    </source>
</evidence>
<evidence type="ECO:0000259" key="18">
    <source>
        <dbReference type="Pfam" id="PF16212"/>
    </source>
</evidence>
<feature type="transmembrane region" description="Helical" evidence="15">
    <location>
        <begin position="365"/>
        <end position="383"/>
    </location>
</feature>
<dbReference type="Gene3D" id="3.40.1110.10">
    <property type="entry name" value="Calcium-transporting ATPase, cytoplasmic domain N"/>
    <property type="match status" value="1"/>
</dbReference>
<dbReference type="InterPro" id="IPR023299">
    <property type="entry name" value="ATPase_P-typ_cyto_dom_N"/>
</dbReference>
<keyword evidence="10 15" id="KW-0472">Membrane</keyword>
<keyword evidence="8 15" id="KW-1278">Translocase</keyword>
<feature type="binding site" evidence="14">
    <location>
        <position position="690"/>
    </location>
    <ligand>
        <name>Mg(2+)</name>
        <dbReference type="ChEBI" id="CHEBI:18420"/>
    </ligand>
</feature>
<accession>A0A176WT58</accession>
<keyword evidence="6 13" id="KW-0067">ATP-binding</keyword>
<feature type="compositionally biased region" description="Low complexity" evidence="16">
    <location>
        <begin position="1440"/>
        <end position="1449"/>
    </location>
</feature>
<evidence type="ECO:0000256" key="16">
    <source>
        <dbReference type="SAM" id="MobiDB-lite"/>
    </source>
</evidence>
<dbReference type="NCBIfam" id="TIGR01494">
    <property type="entry name" value="ATPase_P-type"/>
    <property type="match status" value="1"/>
</dbReference>
<dbReference type="GO" id="GO:0140326">
    <property type="term" value="F:ATPase-coupled intramembrane lipid transporter activity"/>
    <property type="evidence" value="ECO:0007669"/>
    <property type="project" value="UniProtKB-EC"/>
</dbReference>
<feature type="transmembrane region" description="Helical" evidence="15">
    <location>
        <begin position="1171"/>
        <end position="1192"/>
    </location>
</feature>
<feature type="binding site" evidence="14">
    <location>
        <position position="1105"/>
    </location>
    <ligand>
        <name>Mg(2+)</name>
        <dbReference type="ChEBI" id="CHEBI:18420"/>
    </ligand>
</feature>
<evidence type="ECO:0000256" key="1">
    <source>
        <dbReference type="ARBA" id="ARBA00004141"/>
    </source>
</evidence>
<feature type="binding site" evidence="14">
    <location>
        <position position="688"/>
    </location>
    <ligand>
        <name>Mg(2+)</name>
        <dbReference type="ChEBI" id="CHEBI:18420"/>
    </ligand>
</feature>
<evidence type="ECO:0000256" key="2">
    <source>
        <dbReference type="ARBA" id="ARBA00008109"/>
    </source>
</evidence>
<keyword evidence="4 14" id="KW-0479">Metal-binding</keyword>
<dbReference type="InterPro" id="IPR023214">
    <property type="entry name" value="HAD_sf"/>
</dbReference>
<keyword evidence="9 15" id="KW-1133">Transmembrane helix</keyword>
<dbReference type="InterPro" id="IPR018303">
    <property type="entry name" value="ATPase_P-typ_P_site"/>
</dbReference>
<feature type="binding site" evidence="13">
    <location>
        <position position="901"/>
    </location>
    <ligand>
        <name>ATP</name>
        <dbReference type="ChEBI" id="CHEBI:30616"/>
    </ligand>
</feature>
<evidence type="ECO:0000313" key="20">
    <source>
        <dbReference type="EMBL" id="OAE35462.1"/>
    </source>
</evidence>
<proteinExistence type="inferred from homology"/>
<comment type="subcellular location">
    <subcellularLocation>
        <location evidence="1 15">Membrane</location>
        <topology evidence="1 15">Multi-pass membrane protein</topology>
    </subcellularLocation>
</comment>
<feature type="active site" description="4-aspartylphosphate intermediate" evidence="12">
    <location>
        <position position="688"/>
    </location>
</feature>
<feature type="binding site" evidence="13">
    <location>
        <position position="688"/>
    </location>
    <ligand>
        <name>ATP</name>
        <dbReference type="ChEBI" id="CHEBI:30616"/>
    </ligand>
</feature>
<dbReference type="SUPFAM" id="SSF56784">
    <property type="entry name" value="HAD-like"/>
    <property type="match status" value="1"/>
</dbReference>
<feature type="domain" description="P-type ATPase C-terminal" evidence="18">
    <location>
        <begin position="1131"/>
        <end position="1381"/>
    </location>
</feature>
<feature type="compositionally biased region" description="Low complexity" evidence="16">
    <location>
        <begin position="1651"/>
        <end position="1668"/>
    </location>
</feature>
<feature type="binding site" evidence="13">
    <location>
        <position position="690"/>
    </location>
    <ligand>
        <name>ATP</name>
        <dbReference type="ChEBI" id="CHEBI:30616"/>
    </ligand>
</feature>
<feature type="region of interest" description="Disordered" evidence="16">
    <location>
        <begin position="1"/>
        <end position="95"/>
    </location>
</feature>
<feature type="compositionally biased region" description="Basic and acidic residues" evidence="16">
    <location>
        <begin position="1"/>
        <end position="10"/>
    </location>
</feature>
<feature type="domain" description="P-type ATPase N-terminal" evidence="17">
    <location>
        <begin position="315"/>
        <end position="371"/>
    </location>
</feature>
<keyword evidence="5 13" id="KW-0547">Nucleotide-binding</keyword>
<organism evidence="20 21">
    <name type="scientific">Marchantia polymorpha subsp. ruderalis</name>
    <dbReference type="NCBI Taxonomy" id="1480154"/>
    <lineage>
        <taxon>Eukaryota</taxon>
        <taxon>Viridiplantae</taxon>
        <taxon>Streptophyta</taxon>
        <taxon>Embryophyta</taxon>
        <taxon>Marchantiophyta</taxon>
        <taxon>Marchantiopsida</taxon>
        <taxon>Marchantiidae</taxon>
        <taxon>Marchantiales</taxon>
        <taxon>Marchantiaceae</taxon>
        <taxon>Marchantia</taxon>
    </lineage>
</organism>
<dbReference type="InterPro" id="IPR032631">
    <property type="entry name" value="P-type_ATPase_N"/>
</dbReference>
<dbReference type="Pfam" id="PF16212">
    <property type="entry name" value="PhoLip_ATPase_C"/>
    <property type="match status" value="1"/>
</dbReference>
<feature type="binding site" evidence="13">
    <location>
        <position position="982"/>
    </location>
    <ligand>
        <name>ATP</name>
        <dbReference type="ChEBI" id="CHEBI:30616"/>
    </ligand>
</feature>
<evidence type="ECO:0000256" key="5">
    <source>
        <dbReference type="ARBA" id="ARBA00022741"/>
    </source>
</evidence>
<dbReference type="PRINTS" id="PR00119">
    <property type="entry name" value="CATATPASE"/>
</dbReference>
<feature type="binding site" evidence="13">
    <location>
        <position position="981"/>
    </location>
    <ligand>
        <name>ATP</name>
        <dbReference type="ChEBI" id="CHEBI:30616"/>
    </ligand>
</feature>
<gene>
    <name evidence="20" type="ORF">AXG93_2587s1780</name>
    <name evidence="19" type="ORF">Mp_6g06910</name>
</gene>
<dbReference type="NCBIfam" id="TIGR01652">
    <property type="entry name" value="ATPase-Plipid"/>
    <property type="match status" value="1"/>
</dbReference>
<evidence type="ECO:0000256" key="15">
    <source>
        <dbReference type="RuleBase" id="RU362033"/>
    </source>
</evidence>
<feature type="region of interest" description="Disordered" evidence="16">
    <location>
        <begin position="1523"/>
        <end position="1698"/>
    </location>
</feature>
<feature type="transmembrane region" description="Helical" evidence="15">
    <location>
        <begin position="1242"/>
        <end position="1268"/>
    </location>
</feature>
<dbReference type="SUPFAM" id="SSF81660">
    <property type="entry name" value="Metal cation-transporting ATPase, ATP-binding domain N"/>
    <property type="match status" value="1"/>
</dbReference>
<feature type="compositionally biased region" description="Basic and acidic residues" evidence="16">
    <location>
        <begin position="1601"/>
        <end position="1611"/>
    </location>
</feature>
<dbReference type="InterPro" id="IPR023298">
    <property type="entry name" value="ATPase_P-typ_TM_dom_sf"/>
</dbReference>
<reference evidence="19" key="2">
    <citation type="journal article" date="2019" name="Curr. Biol.">
        <title>Chromatin organization in early land plants reveals an ancestral association between H3K27me3, transposons, and constitutive heterochromatin.</title>
        <authorList>
            <person name="Montgomery S.A."/>
            <person name="Tanizawa Y."/>
            <person name="Galik B."/>
            <person name="Wang N."/>
            <person name="Ito T."/>
            <person name="Mochizuki T."/>
            <person name="Akimcheva S."/>
            <person name="Bowman J."/>
            <person name="Cognat V."/>
            <person name="Drouard L."/>
            <person name="Ekker H."/>
            <person name="Houng S."/>
            <person name="Kohchi T."/>
            <person name="Lin S."/>
            <person name="Liu L.D."/>
            <person name="Nakamura Y."/>
            <person name="Valeeva L.R."/>
            <person name="Shakirov E.V."/>
            <person name="Shippen D.E."/>
            <person name="Wei W."/>
            <person name="Yagura M."/>
            <person name="Yamaoka S."/>
            <person name="Yamato K.T."/>
            <person name="Liu C."/>
            <person name="Berger F."/>
        </authorList>
    </citation>
    <scope>NUCLEOTIDE SEQUENCE [LARGE SCALE GENOMIC DNA]</scope>
    <source>
        <strain evidence="19">Tak-1</strain>
    </source>
</reference>
<dbReference type="EMBL" id="LVLJ01000172">
    <property type="protein sequence ID" value="OAE35462.1"/>
    <property type="molecule type" value="Genomic_DNA"/>
</dbReference>
<feature type="compositionally biased region" description="Basic and acidic residues" evidence="16">
    <location>
        <begin position="60"/>
        <end position="88"/>
    </location>
</feature>
<feature type="binding site" evidence="13">
    <location>
        <position position="802"/>
    </location>
    <ligand>
        <name>ATP</name>
        <dbReference type="ChEBI" id="CHEBI:30616"/>
    </ligand>
</feature>
<dbReference type="SUPFAM" id="SSF81653">
    <property type="entry name" value="Calcium ATPase, transduction domain A"/>
    <property type="match status" value="1"/>
</dbReference>
<dbReference type="GO" id="GO:0045332">
    <property type="term" value="P:phospholipid translocation"/>
    <property type="evidence" value="ECO:0007669"/>
    <property type="project" value="TreeGrafter"/>
</dbReference>
<dbReference type="InterPro" id="IPR008250">
    <property type="entry name" value="ATPase_P-typ_transduc_dom_A_sf"/>
</dbReference>
<feature type="binding site" evidence="13">
    <location>
        <position position="1108"/>
    </location>
    <ligand>
        <name>ATP</name>
        <dbReference type="ChEBI" id="CHEBI:30616"/>
    </ligand>
</feature>
<feature type="region of interest" description="Disordered" evidence="16">
    <location>
        <begin position="1437"/>
        <end position="1476"/>
    </location>
</feature>
<dbReference type="InterPro" id="IPR044492">
    <property type="entry name" value="P_typ_ATPase_HD_dom"/>
</dbReference>